<evidence type="ECO:0000259" key="4">
    <source>
        <dbReference type="SMART" id="SM00337"/>
    </source>
</evidence>
<dbReference type="InterPro" id="IPR046371">
    <property type="entry name" value="Bcl-2_BH1-3"/>
</dbReference>
<dbReference type="InterPro" id="IPR026298">
    <property type="entry name" value="Bcl-2_fam"/>
</dbReference>
<feature type="region of interest" description="Disordered" evidence="3">
    <location>
        <begin position="960"/>
        <end position="1030"/>
    </location>
</feature>
<dbReference type="Pfam" id="PF00452">
    <property type="entry name" value="Bcl-2"/>
    <property type="match status" value="1"/>
</dbReference>
<dbReference type="GO" id="GO:1905515">
    <property type="term" value="P:non-motile cilium assembly"/>
    <property type="evidence" value="ECO:0007669"/>
    <property type="project" value="TreeGrafter"/>
</dbReference>
<dbReference type="InterPro" id="IPR036834">
    <property type="entry name" value="Bcl-2-like_sf"/>
</dbReference>
<feature type="compositionally biased region" description="Low complexity" evidence="3">
    <location>
        <begin position="582"/>
        <end position="596"/>
    </location>
</feature>
<dbReference type="SMART" id="SM00337">
    <property type="entry name" value="BCL"/>
    <property type="match status" value="1"/>
</dbReference>
<evidence type="ECO:0000256" key="3">
    <source>
        <dbReference type="SAM" id="MobiDB-lite"/>
    </source>
</evidence>
<accession>A0A1I8GNN2</accession>
<evidence type="ECO:0000256" key="1">
    <source>
        <dbReference type="ARBA" id="ARBA00009458"/>
    </source>
</evidence>
<feature type="region of interest" description="Disordered" evidence="3">
    <location>
        <begin position="519"/>
        <end position="544"/>
    </location>
</feature>
<sequence>ATLATLVTSEVFADRRRCRLRRATSTGAASSGADSARWFEVHPGLSCVLVACGCRQHLQELDSLAALLAGAVRMFHSEEDPQASAAKRLQPLRTLLPQLAAACGPAELLCAPSILRCGQASEEAALDRALAAYLAKFTCQYGCLLVAGRRAAASQQWRLLSATEQILLGHLALAAADGGSADVPVYIGSLSKTLVFRLAAVTLLPGVCALCVCGGQPTLTDILRHAEAAWTPVSGVLCQALGSVQRSLPDKLNLDPNIDCLCYRDAAANSCIVSAIRPASAPHLLRLIAHSAPQFSEDQAADAVAAPLLARRKMQLGWSLQDCACYAVRGDSCQLYLVVSRSVGQFRPLHSFELEANLSGPLVNGCGLGGFLLAQGPRRGGGAARDGAGHRAFGLVSRPEFPVEAAADVASDGVAATHLALKKTHSALKKTHFALKKTHLALKKTHSALKKIHLALTKTHFALKKTHSGENSVAFLQNQTSQNLHPMQTRLLPDDSPLCRIGARSAAQEDHPLHASLHRTDWQEPSHPDCQADERHRQQEGEPKPQEYEQLLVKHVHRQGALGELMLGTGGLPGEHGATAAPGEQPGGSPISQQGGAETRRLHRQGRQAGLGVEGAELQQAGHQQQLADGVASVEALDGQVGSGQAGPAGRPAVQPEVRLTHAAAQKFLSPAVRHFRCQRLGGGLASRAHQLQQVDAGAAAGHGDLPDDARAVQQRALQAEHQRKPLVVENLAAAVRLVPVRVGGVDEELGGGTLGQSRLTRVDEAQLVGKVVQANVAEHLRLPHMTVVLCMPDDIEAAIWCRGADEQATELLRPTGEEKRALDVSDLRHVTDVTDIFFPTPVFPALHWPAPGAKIPAAPAPRSPREENLAPAGQGRRSRAQPAVALPESPKQLSESVPASMPSNGQHQHQQLQLVPHLMRACCSSSREAGRRLRGAPTVSCESAASTIVPEPPAAAAAAVVRHRNSPSTSSDFPVTASSSSLRLSPDTPAGSSSCQSDYVSPFTQSPLSEVSASWSNGHQQQQQQQQKQQQQRIERALLALCREFEQRLRARFTDFDARLDTRPESAQAFVMQELDSLFGDGCINWGRVVAAFVLARQLCFKCEAEGNPQLATEIQGWVCDYIQDRLWPWIAVNHGWTALLLKYSKASSHFLRLSKELRPDQGVRQGRDGGVCKCCRLKSTAERRVWQGDTPNSNANQAGPAGRELGSRLLQPEKSRWAPLASIIALAAVSIAVVVTVSLMRQEELLGAAKWQLLGMSVNRLPAVRLAGPFHLQLVHSPQVDVIPAQLLLLDAGVPLPLYHELLGVAEEERRVGAPAQGDAVVAALIVGGHSLVDPLSRNRLLLLVHRLQAELQPGRQVLVLPVAVLQRGHSHGVVNVDAVFQHQLDGLFDRAALPQAGQFSLEQVLCKLLLPVVPAARCVQVDGLDERAVDEHGHVVRQVDCRLLGEYVNQVRVHEDVHDKLDDAVLQGLDISIGGFHEKVQEQGDDVVIIVDGSLVRVLLHIVRRVQLVRVADWRDVEKALLQTAVNDGAELRVHGSGGLSDKLADPDRRQHLRDGLALEVQRHSEYVEKQRRWVVRPDPVDDPHGVGVVGGEVRPDGAVGVFTRRGSEAINLEARHSSPLATALPLRRLVQEDQRQRDLVAAAVTPRSATGPVKRVQGSLSCVGHRHRFHAVQEDRLNGRAEEAHFRPSQAVELKVFQSRFSTPGSHQADDWAKRFADLAQLAVQRRLVDDALVVSLESDVVAADGHLEEARLGGRLQLHADPHRVQVGEVGQDAVEQLLAALAIVRADGDELRPRPVSEQAGHRQEEVSQVQAHGRRVQVGAKAEAAAAAAQDGQQSRPVFLASRASGRRQQRRGGVEGEEGLREGGGGGGGIEGEVSGQVDELGGGAIKADSDEAEGGRLGQRAAGGAGGVRGGGHGAAEADEPVGWRRGGVVAWGRWRLGSGQAVHRVSEAGDGQTGRTGQAAREGQPSPLPGQHVQLPQVPHGPQGGAALAGISIIGGLFKTEARAEEGQRPAGVAADGVRAARPRAGRQCLPSHAADLAVQLLRGRPDGQVGIRQAQSVRGSTPVQDEASTPLAAVAQRHGAAGVTPARARGLELGTVGAPLGNLLDREAGRASAVRGGGQPNPPSKILLVGKPPHLVDHGAQQVLQPLGRARLLGLRVLTDRRLLAGQPAPVAGRPQRVDAVAAEPQQQRRMLGQLHRAEAGPVQAELVGASARQRPDRHPGQVAKRLLGQALLHPPARGLGHGLFLLAAVAVAPGEQPGPVMPVAKAGGVRGQHEVVLALGPPLLEFIEYFQVFDSAALGQVKRPVEGVHVQGLDPLPTLGGVRSEDRAQLKLVVTNDGRQQLGLLDQPRLVRHHIVVVNLEREAEALLTMLLSLVPCTCFSDIAPAELLWPEAVHLPRRPAHEGGGVQQLRQPVSNRGEVIRGLDPLDQVVVKAALLHLGCGLLAQLTDHLVAFLERRSWRGHQSGLSHLAIAASLHHGGQDVLGGHKGQLLLEMALDDHRVDHQAVEYAAQGAGNDVGGQERLRDAQAAVAGVVQGALHPLHRMGVQGVLSGRSHDVAGQAADPLQPHGVPLVRHGGGADLVALKRLLDLLPGGQQAQVGGDFVRGGAEAGQLQQDFRVHLAAVGLPGDDVGGGEAGLGRHQLVQPFHPIVVAVEQLQEAGLGAGGAFDAAEAQVGPAAAEVAQVGQEVGQPQTGPLAHSGELGGLQVREAQAGQRAVLAGESRQGGDCGREPGRGSGAAIYATYSGRGAQVDDGGGRGTLGGKGVHVRHDVVLPLPLLLGSQSQVEQVQAGAHLGQLPVSDGQTQLLLRLGQPQPQAAPGGEFFAVAKVGRHLGAGVASHQGGAVNLSLEVLVRLLHFRDSRLQRLF</sequence>
<feature type="compositionally biased region" description="Basic and acidic residues" evidence="3">
    <location>
        <begin position="1860"/>
        <end position="1869"/>
    </location>
</feature>
<feature type="compositionally biased region" description="Polar residues" evidence="3">
    <location>
        <begin position="991"/>
        <end position="1020"/>
    </location>
</feature>
<comment type="similarity">
    <text evidence="1">Belongs to the Bcl-2 family.</text>
</comment>
<dbReference type="Gene3D" id="1.10.437.10">
    <property type="entry name" value="Blc2-like"/>
    <property type="match status" value="1"/>
</dbReference>
<dbReference type="PROSITE" id="PS50062">
    <property type="entry name" value="BCL2_FAMILY"/>
    <property type="match status" value="1"/>
</dbReference>
<dbReference type="WBParaSite" id="maker-uti_cns_0002607-snap-gene-0.2-mRNA-1">
    <property type="protein sequence ID" value="maker-uti_cns_0002607-snap-gene-0.2-mRNA-1"/>
    <property type="gene ID" value="maker-uti_cns_0002607-snap-gene-0.2"/>
</dbReference>
<dbReference type="PANTHER" id="PTHR13559">
    <property type="entry name" value="INTRACELLULAR TRAFFIC PROTEIN-RELATED"/>
    <property type="match status" value="1"/>
</dbReference>
<feature type="compositionally biased region" description="Basic and acidic residues" evidence="3">
    <location>
        <begin position="1798"/>
        <end position="1812"/>
    </location>
</feature>
<keyword evidence="5" id="KW-1185">Reference proteome</keyword>
<reference evidence="6" key="1">
    <citation type="submission" date="2016-11" db="UniProtKB">
        <authorList>
            <consortium name="WormBaseParasite"/>
        </authorList>
    </citation>
    <scope>IDENTIFICATION</scope>
</reference>
<feature type="compositionally biased region" description="Polar residues" evidence="3">
    <location>
        <begin position="967"/>
        <end position="984"/>
    </location>
</feature>
<proteinExistence type="inferred from homology"/>
<feature type="region of interest" description="Disordered" evidence="3">
    <location>
        <begin position="855"/>
        <end position="913"/>
    </location>
</feature>
<keyword evidence="2" id="KW-0053">Apoptosis</keyword>
<feature type="region of interest" description="Disordered" evidence="3">
    <location>
        <begin position="1834"/>
        <end position="1929"/>
    </location>
</feature>
<dbReference type="PANTHER" id="PTHR13559:SF1">
    <property type="entry name" value="PROTEIN FUZZY HOMOLOG"/>
    <property type="match status" value="1"/>
</dbReference>
<evidence type="ECO:0000256" key="2">
    <source>
        <dbReference type="ARBA" id="ARBA00022703"/>
    </source>
</evidence>
<dbReference type="InterPro" id="IPR026069">
    <property type="entry name" value="Fuzzy"/>
</dbReference>
<evidence type="ECO:0000313" key="6">
    <source>
        <dbReference type="WBParaSite" id="maker-uti_cns_0002607-snap-gene-0.2-mRNA-1"/>
    </source>
</evidence>
<feature type="compositionally biased region" description="Gly residues" evidence="3">
    <location>
        <begin position="1904"/>
        <end position="1923"/>
    </location>
</feature>
<dbReference type="GO" id="GO:0042981">
    <property type="term" value="P:regulation of apoptotic process"/>
    <property type="evidence" value="ECO:0007669"/>
    <property type="project" value="InterPro"/>
</dbReference>
<feature type="region of interest" description="Disordered" evidence="3">
    <location>
        <begin position="1956"/>
        <end position="1988"/>
    </location>
</feature>
<feature type="region of interest" description="Disordered" evidence="3">
    <location>
        <begin position="1798"/>
        <end position="1820"/>
    </location>
</feature>
<feature type="compositionally biased region" description="Polar residues" evidence="3">
    <location>
        <begin position="892"/>
        <end position="906"/>
    </location>
</feature>
<feature type="domain" description="Bcl-2 Bcl-2 homology region 1-3" evidence="4">
    <location>
        <begin position="1039"/>
        <end position="1138"/>
    </location>
</feature>
<feature type="compositionally biased region" description="Low complexity" evidence="3">
    <location>
        <begin position="1021"/>
        <end position="1030"/>
    </location>
</feature>
<organism evidence="5 6">
    <name type="scientific">Macrostomum lignano</name>
    <dbReference type="NCBI Taxonomy" id="282301"/>
    <lineage>
        <taxon>Eukaryota</taxon>
        <taxon>Metazoa</taxon>
        <taxon>Spiralia</taxon>
        <taxon>Lophotrochozoa</taxon>
        <taxon>Platyhelminthes</taxon>
        <taxon>Rhabditophora</taxon>
        <taxon>Macrostomorpha</taxon>
        <taxon>Macrostomida</taxon>
        <taxon>Macrostomidae</taxon>
        <taxon>Macrostomum</taxon>
    </lineage>
</organism>
<dbReference type="PRINTS" id="PR01862">
    <property type="entry name" value="BCL2FAMILY"/>
</dbReference>
<feature type="region of interest" description="Disordered" evidence="3">
    <location>
        <begin position="567"/>
        <end position="603"/>
    </location>
</feature>
<dbReference type="GO" id="GO:0006915">
    <property type="term" value="P:apoptotic process"/>
    <property type="evidence" value="ECO:0007669"/>
    <property type="project" value="UniProtKB-KW"/>
</dbReference>
<feature type="compositionally biased region" description="Gly residues" evidence="3">
    <location>
        <begin position="1870"/>
        <end position="1879"/>
    </location>
</feature>
<dbReference type="CDD" id="cd06845">
    <property type="entry name" value="Bcl-2_like"/>
    <property type="match status" value="1"/>
</dbReference>
<evidence type="ECO:0000313" key="5">
    <source>
        <dbReference type="Proteomes" id="UP000095280"/>
    </source>
</evidence>
<protein>
    <submittedName>
        <fullName evidence="6">BCL domain-containing protein</fullName>
    </submittedName>
</protein>
<name>A0A1I8GNN2_9PLAT</name>
<dbReference type="SUPFAM" id="SSF56854">
    <property type="entry name" value="Bcl-2 inhibitors of programmed cell death"/>
    <property type="match status" value="1"/>
</dbReference>
<dbReference type="Proteomes" id="UP000095280">
    <property type="component" value="Unplaced"/>
</dbReference>
<dbReference type="InterPro" id="IPR002475">
    <property type="entry name" value="Bcl2-like"/>
</dbReference>